<dbReference type="Proteomes" id="UP000253083">
    <property type="component" value="Unassembled WGS sequence"/>
</dbReference>
<dbReference type="EMBL" id="QNRT01000005">
    <property type="protein sequence ID" value="RBP48915.1"/>
    <property type="molecule type" value="Genomic_DNA"/>
</dbReference>
<dbReference type="OrthoDB" id="9797736at2"/>
<dbReference type="PROSITE" id="PS50983">
    <property type="entry name" value="FE_B12_PBP"/>
    <property type="match status" value="1"/>
</dbReference>
<comment type="caution">
    <text evidence="3">The sequence shown here is derived from an EMBL/GenBank/DDBJ whole genome shotgun (WGS) entry which is preliminary data.</text>
</comment>
<feature type="chain" id="PRO_5017372534" evidence="1">
    <location>
        <begin position="26"/>
        <end position="286"/>
    </location>
</feature>
<dbReference type="Pfam" id="PF01497">
    <property type="entry name" value="Peripla_BP_2"/>
    <property type="match status" value="1"/>
</dbReference>
<dbReference type="PANTHER" id="PTHR30535">
    <property type="entry name" value="VITAMIN B12-BINDING PROTEIN"/>
    <property type="match status" value="1"/>
</dbReference>
<dbReference type="InterPro" id="IPR050902">
    <property type="entry name" value="ABC_Transporter_SBP"/>
</dbReference>
<dbReference type="PANTHER" id="PTHR30535:SF4">
    <property type="entry name" value="HEMIN-BINDING PERIPLASMIC PROTEIN HMUT"/>
    <property type="match status" value="1"/>
</dbReference>
<name>A0A395JHI6_9GAMM</name>
<organism evidence="3 4">
    <name type="scientific">Arenicella xantha</name>
    <dbReference type="NCBI Taxonomy" id="644221"/>
    <lineage>
        <taxon>Bacteria</taxon>
        <taxon>Pseudomonadati</taxon>
        <taxon>Pseudomonadota</taxon>
        <taxon>Gammaproteobacteria</taxon>
        <taxon>Arenicellales</taxon>
        <taxon>Arenicellaceae</taxon>
        <taxon>Arenicella</taxon>
    </lineage>
</organism>
<keyword evidence="1" id="KW-0732">Signal</keyword>
<dbReference type="SUPFAM" id="SSF53807">
    <property type="entry name" value="Helical backbone' metal receptor"/>
    <property type="match status" value="1"/>
</dbReference>
<evidence type="ECO:0000256" key="1">
    <source>
        <dbReference type="SAM" id="SignalP"/>
    </source>
</evidence>
<keyword evidence="4" id="KW-1185">Reference proteome</keyword>
<dbReference type="RefSeq" id="WP_113955504.1">
    <property type="nucleotide sequence ID" value="NZ_QNRT01000005.1"/>
</dbReference>
<dbReference type="InterPro" id="IPR002491">
    <property type="entry name" value="ABC_transptr_periplasmic_BD"/>
</dbReference>
<reference evidence="3 4" key="1">
    <citation type="submission" date="2018-06" db="EMBL/GenBank/DDBJ databases">
        <title>Genomic Encyclopedia of Type Strains, Phase IV (KMG-IV): sequencing the most valuable type-strain genomes for metagenomic binning, comparative biology and taxonomic classification.</title>
        <authorList>
            <person name="Goeker M."/>
        </authorList>
    </citation>
    <scope>NUCLEOTIDE SEQUENCE [LARGE SCALE GENOMIC DNA]</scope>
    <source>
        <strain evidence="3 4">DSM 24032</strain>
    </source>
</reference>
<dbReference type="AlphaFoldDB" id="A0A395JHI6"/>
<gene>
    <name evidence="3" type="ORF">DFR28_105254</name>
</gene>
<dbReference type="InParanoid" id="A0A395JHI6"/>
<sequence>MKNRVMNVALLILALALSVSIESYAGERSSDRIVSAGGSITEIMYELGLGENIIAVDTSSSFPPQVTALPDVGYFRSLAAEGLMSLNPQMLVAARGAGPAVVLDQIRALGVDVRLYDQSVYTLAGWKELISDVGKDFDKEHAAQELVERVASNISRSQETRAYRRAEINAITVLSIGQRGPVAAGRNTVPDLLMTLAGINNVAGNLDGYKPFSSELFAQERIDILLVPSHVVDGLGGEAAICENQIVKMATSNDCNLVVMDGLLLMGLGTRLDQAVSDIIDAANGV</sequence>
<feature type="signal peptide" evidence="1">
    <location>
        <begin position="1"/>
        <end position="25"/>
    </location>
</feature>
<accession>A0A395JHI6</accession>
<evidence type="ECO:0000313" key="4">
    <source>
        <dbReference type="Proteomes" id="UP000253083"/>
    </source>
</evidence>
<feature type="domain" description="Fe/B12 periplasmic-binding" evidence="2">
    <location>
        <begin position="32"/>
        <end position="286"/>
    </location>
</feature>
<proteinExistence type="predicted"/>
<evidence type="ECO:0000259" key="2">
    <source>
        <dbReference type="PROSITE" id="PS50983"/>
    </source>
</evidence>
<protein>
    <submittedName>
        <fullName evidence="3">Iron complex transport system substrate-binding protein</fullName>
    </submittedName>
</protein>
<dbReference type="Gene3D" id="3.40.50.1980">
    <property type="entry name" value="Nitrogenase molybdenum iron protein domain"/>
    <property type="match status" value="2"/>
</dbReference>
<evidence type="ECO:0000313" key="3">
    <source>
        <dbReference type="EMBL" id="RBP48915.1"/>
    </source>
</evidence>